<dbReference type="AlphaFoldDB" id="A0A1F7GVM7"/>
<proteinExistence type="predicted"/>
<evidence type="ECO:0000313" key="1">
    <source>
        <dbReference type="EMBL" id="OGK22636.1"/>
    </source>
</evidence>
<reference evidence="1 2" key="1">
    <citation type="journal article" date="2016" name="Nat. Commun.">
        <title>Thousands of microbial genomes shed light on interconnected biogeochemical processes in an aquifer system.</title>
        <authorList>
            <person name="Anantharaman K."/>
            <person name="Brown C.T."/>
            <person name="Hug L.A."/>
            <person name="Sharon I."/>
            <person name="Castelle C.J."/>
            <person name="Probst A.J."/>
            <person name="Thomas B.C."/>
            <person name="Singh A."/>
            <person name="Wilkins M.J."/>
            <person name="Karaoz U."/>
            <person name="Brodie E.L."/>
            <person name="Williams K.H."/>
            <person name="Hubbard S.S."/>
            <person name="Banfield J.F."/>
        </authorList>
    </citation>
    <scope>NUCLEOTIDE SEQUENCE [LARGE SCALE GENOMIC DNA]</scope>
</reference>
<accession>A0A1F7GVM7</accession>
<protein>
    <submittedName>
        <fullName evidence="1">Uncharacterized protein</fullName>
    </submittedName>
</protein>
<comment type="caution">
    <text evidence="1">The sequence shown here is derived from an EMBL/GenBank/DDBJ whole genome shotgun (WGS) entry which is preliminary data.</text>
</comment>
<dbReference type="EMBL" id="MFZM01000037">
    <property type="protein sequence ID" value="OGK22636.1"/>
    <property type="molecule type" value="Genomic_DNA"/>
</dbReference>
<gene>
    <name evidence="1" type="ORF">A3C24_00405</name>
</gene>
<name>A0A1F7GVM7_9BACT</name>
<sequence length="273" mass="30519">MSSIEALKNNAGAMRSVVRVGYTLLGDTRTTDPELRRLYREHTTRERQNPQNNIDSIPAMLEVVREFSPHSPLTSFTFQELLEIWKMAVQFTDDHNELISDKVLPSEADVRTYIDSVMASPSPLTIDKQFEMLLTISEGDIVRAGITGMMASRLMARAGDTGLYPNIHIDPKDMSEWAQKMTQFESNHPNVIYDLPGDTYYFWTHFVGSVAFGCSNQSHLSLLDKSFQYGTSIMSVARGFAGSPTITSHREASELGRQAGAAIVAFSQELENI</sequence>
<organism evidence="1 2">
    <name type="scientific">Candidatus Roizmanbacteria bacterium RIFCSPHIGHO2_02_FULL_37_24</name>
    <dbReference type="NCBI Taxonomy" id="1802037"/>
    <lineage>
        <taxon>Bacteria</taxon>
        <taxon>Candidatus Roizmaniibacteriota</taxon>
    </lineage>
</organism>
<dbReference type="Proteomes" id="UP000177159">
    <property type="component" value="Unassembled WGS sequence"/>
</dbReference>
<evidence type="ECO:0000313" key="2">
    <source>
        <dbReference type="Proteomes" id="UP000177159"/>
    </source>
</evidence>